<reference evidence="2 3" key="1">
    <citation type="submission" date="2022-10" db="EMBL/GenBank/DDBJ databases">
        <title>Comparative genomics and taxonomic characterization of three novel marine species of genus Reichenbachiella exhibiting antioxidant and polysaccharide degradation activities.</title>
        <authorList>
            <person name="Muhammad N."/>
            <person name="Lee Y.-J."/>
            <person name="Ko J."/>
            <person name="Kim S.-G."/>
        </authorList>
    </citation>
    <scope>NUCLEOTIDE SEQUENCE [LARGE SCALE GENOMIC DNA]</scope>
    <source>
        <strain evidence="2 3">ABR2-5</strain>
    </source>
</reference>
<dbReference type="PANTHER" id="PTHR39473:SF1">
    <property type="entry name" value="DINB-LIKE DOMAIN-CONTAINING PROTEIN"/>
    <property type="match status" value="1"/>
</dbReference>
<feature type="domain" description="DinB-like" evidence="1">
    <location>
        <begin position="8"/>
        <end position="135"/>
    </location>
</feature>
<comment type="caution">
    <text evidence="2">The sequence shown here is derived from an EMBL/GenBank/DDBJ whole genome shotgun (WGS) entry which is preliminary data.</text>
</comment>
<evidence type="ECO:0000259" key="1">
    <source>
        <dbReference type="Pfam" id="PF12867"/>
    </source>
</evidence>
<dbReference type="Proteomes" id="UP001300692">
    <property type="component" value="Unassembled WGS sequence"/>
</dbReference>
<name>A0ABT3CVZ8_9BACT</name>
<dbReference type="SUPFAM" id="SSF109854">
    <property type="entry name" value="DinB/YfiT-like putative metalloenzymes"/>
    <property type="match status" value="1"/>
</dbReference>
<dbReference type="RefSeq" id="WP_264138591.1">
    <property type="nucleotide sequence ID" value="NZ_JAOYOD010000001.1"/>
</dbReference>
<gene>
    <name evidence="2" type="ORF">N7U62_13905</name>
</gene>
<evidence type="ECO:0000313" key="3">
    <source>
        <dbReference type="Proteomes" id="UP001300692"/>
    </source>
</evidence>
<dbReference type="InterPro" id="IPR034660">
    <property type="entry name" value="DinB/YfiT-like"/>
</dbReference>
<sequence>MRIKPAIQNTFDQLLQVIEPLTNEEYSRSSAILNKSTIGQHVRHTLEFFKCLLEGYPTGLVNYDLRKRDLFLESNTLEAINEIKKLLAEMDGVSKNCDLTLEQNYDEEESLKVKSNLERELVYNLEHAVHHMAIIRIAIQEIKPGMKVPDGFGVASSTLRYRSSYSQKA</sequence>
<dbReference type="PANTHER" id="PTHR39473">
    <property type="match status" value="1"/>
</dbReference>
<organism evidence="2 3">
    <name type="scientific">Reichenbachiella ulvae</name>
    <dbReference type="NCBI Taxonomy" id="2980104"/>
    <lineage>
        <taxon>Bacteria</taxon>
        <taxon>Pseudomonadati</taxon>
        <taxon>Bacteroidota</taxon>
        <taxon>Cytophagia</taxon>
        <taxon>Cytophagales</taxon>
        <taxon>Reichenbachiellaceae</taxon>
        <taxon>Reichenbachiella</taxon>
    </lineage>
</organism>
<dbReference type="InterPro" id="IPR024775">
    <property type="entry name" value="DinB-like"/>
</dbReference>
<dbReference type="Pfam" id="PF12867">
    <property type="entry name" value="DinB_2"/>
    <property type="match status" value="1"/>
</dbReference>
<proteinExistence type="predicted"/>
<dbReference type="EMBL" id="JAOYOD010000001">
    <property type="protein sequence ID" value="MCV9387772.1"/>
    <property type="molecule type" value="Genomic_DNA"/>
</dbReference>
<protein>
    <submittedName>
        <fullName evidence="2">DinB family protein</fullName>
    </submittedName>
</protein>
<keyword evidence="3" id="KW-1185">Reference proteome</keyword>
<evidence type="ECO:0000313" key="2">
    <source>
        <dbReference type="EMBL" id="MCV9387772.1"/>
    </source>
</evidence>
<accession>A0ABT3CVZ8</accession>